<name>A0A1M3TGU7_ASPLC</name>
<protein>
    <submittedName>
        <fullName evidence="1">Uncharacterized protein</fullName>
    </submittedName>
</protein>
<gene>
    <name evidence="1" type="ORF">ASPFODRAFT_47042</name>
</gene>
<reference evidence="2" key="1">
    <citation type="journal article" date="2017" name="Genome Biol.">
        <title>Comparative genomics reveals high biological diversity and specific adaptations in the industrially and medically important fungal genus Aspergillus.</title>
        <authorList>
            <person name="de Vries R.P."/>
            <person name="Riley R."/>
            <person name="Wiebenga A."/>
            <person name="Aguilar-Osorio G."/>
            <person name="Amillis S."/>
            <person name="Uchima C.A."/>
            <person name="Anderluh G."/>
            <person name="Asadollahi M."/>
            <person name="Askin M."/>
            <person name="Barry K."/>
            <person name="Battaglia E."/>
            <person name="Bayram O."/>
            <person name="Benocci T."/>
            <person name="Braus-Stromeyer S.A."/>
            <person name="Caldana C."/>
            <person name="Canovas D."/>
            <person name="Cerqueira G.C."/>
            <person name="Chen F."/>
            <person name="Chen W."/>
            <person name="Choi C."/>
            <person name="Clum A."/>
            <person name="Dos Santos R.A."/>
            <person name="Damasio A.R."/>
            <person name="Diallinas G."/>
            <person name="Emri T."/>
            <person name="Fekete E."/>
            <person name="Flipphi M."/>
            <person name="Freyberg S."/>
            <person name="Gallo A."/>
            <person name="Gournas C."/>
            <person name="Habgood R."/>
            <person name="Hainaut M."/>
            <person name="Harispe M.L."/>
            <person name="Henrissat B."/>
            <person name="Hilden K.S."/>
            <person name="Hope R."/>
            <person name="Hossain A."/>
            <person name="Karabika E."/>
            <person name="Karaffa L."/>
            <person name="Karanyi Z."/>
            <person name="Krasevec N."/>
            <person name="Kuo A."/>
            <person name="Kusch H."/>
            <person name="LaButti K."/>
            <person name="Lagendijk E.L."/>
            <person name="Lapidus A."/>
            <person name="Levasseur A."/>
            <person name="Lindquist E."/>
            <person name="Lipzen A."/>
            <person name="Logrieco A.F."/>
            <person name="MacCabe A."/>
            <person name="Maekelae M.R."/>
            <person name="Malavazi I."/>
            <person name="Melin P."/>
            <person name="Meyer V."/>
            <person name="Mielnichuk N."/>
            <person name="Miskei M."/>
            <person name="Molnar A.P."/>
            <person name="Mule G."/>
            <person name="Ngan C.Y."/>
            <person name="Orejas M."/>
            <person name="Orosz E."/>
            <person name="Ouedraogo J.P."/>
            <person name="Overkamp K.M."/>
            <person name="Park H.-S."/>
            <person name="Perrone G."/>
            <person name="Piumi F."/>
            <person name="Punt P.J."/>
            <person name="Ram A.F."/>
            <person name="Ramon A."/>
            <person name="Rauscher S."/>
            <person name="Record E."/>
            <person name="Riano-Pachon D.M."/>
            <person name="Robert V."/>
            <person name="Roehrig J."/>
            <person name="Ruller R."/>
            <person name="Salamov A."/>
            <person name="Salih N.S."/>
            <person name="Samson R.A."/>
            <person name="Sandor E."/>
            <person name="Sanguinetti M."/>
            <person name="Schuetze T."/>
            <person name="Sepcic K."/>
            <person name="Shelest E."/>
            <person name="Sherlock G."/>
            <person name="Sophianopoulou V."/>
            <person name="Squina F.M."/>
            <person name="Sun H."/>
            <person name="Susca A."/>
            <person name="Todd R.B."/>
            <person name="Tsang A."/>
            <person name="Unkles S.E."/>
            <person name="van de Wiele N."/>
            <person name="van Rossen-Uffink D."/>
            <person name="Oliveira J.V."/>
            <person name="Vesth T.C."/>
            <person name="Visser J."/>
            <person name="Yu J.-H."/>
            <person name="Zhou M."/>
            <person name="Andersen M.R."/>
            <person name="Archer D.B."/>
            <person name="Baker S.E."/>
            <person name="Benoit I."/>
            <person name="Brakhage A.A."/>
            <person name="Braus G.H."/>
            <person name="Fischer R."/>
            <person name="Frisvad J.C."/>
            <person name="Goldman G.H."/>
            <person name="Houbraken J."/>
            <person name="Oakley B."/>
            <person name="Pocsi I."/>
            <person name="Scazzocchio C."/>
            <person name="Seiboth B."/>
            <person name="vanKuyk P.A."/>
            <person name="Wortman J."/>
            <person name="Dyer P.S."/>
            <person name="Grigoriev I.V."/>
        </authorList>
    </citation>
    <scope>NUCLEOTIDE SEQUENCE [LARGE SCALE GENOMIC DNA]</scope>
    <source>
        <strain evidence="2">CBS 106.47</strain>
    </source>
</reference>
<dbReference type="Proteomes" id="UP000184063">
    <property type="component" value="Unassembled WGS sequence"/>
</dbReference>
<evidence type="ECO:0000313" key="1">
    <source>
        <dbReference type="EMBL" id="OJZ85967.1"/>
    </source>
</evidence>
<accession>A0A1M3TGU7</accession>
<evidence type="ECO:0000313" key="2">
    <source>
        <dbReference type="Proteomes" id="UP000184063"/>
    </source>
</evidence>
<sequence>MHGVIAPCCISPFSSEEQSLHLLDLTGKDVQRHISFHRLSTNALGGEISAAMKGILSECVLRFYKYSVYPDQCTNCG</sequence>
<organism evidence="1 2">
    <name type="scientific">Aspergillus luchuensis (strain CBS 106.47)</name>
    <dbReference type="NCBI Taxonomy" id="1137211"/>
    <lineage>
        <taxon>Eukaryota</taxon>
        <taxon>Fungi</taxon>
        <taxon>Dikarya</taxon>
        <taxon>Ascomycota</taxon>
        <taxon>Pezizomycotina</taxon>
        <taxon>Eurotiomycetes</taxon>
        <taxon>Eurotiomycetidae</taxon>
        <taxon>Eurotiales</taxon>
        <taxon>Aspergillaceae</taxon>
        <taxon>Aspergillus</taxon>
        <taxon>Aspergillus subgen. Circumdati</taxon>
    </lineage>
</organism>
<dbReference type="AlphaFoldDB" id="A0A1M3TGU7"/>
<dbReference type="EMBL" id="KV878242">
    <property type="protein sequence ID" value="OJZ85967.1"/>
    <property type="molecule type" value="Genomic_DNA"/>
</dbReference>
<proteinExistence type="predicted"/>
<dbReference type="VEuPathDB" id="FungiDB:ASPFODRAFT_47042"/>